<evidence type="ECO:0000313" key="2">
    <source>
        <dbReference type="Proteomes" id="UP000789860"/>
    </source>
</evidence>
<name>A0ACA9M9C0_9GLOM</name>
<reference evidence="1" key="1">
    <citation type="submission" date="2021-06" db="EMBL/GenBank/DDBJ databases">
        <authorList>
            <person name="Kallberg Y."/>
            <person name="Tangrot J."/>
            <person name="Rosling A."/>
        </authorList>
    </citation>
    <scope>NUCLEOTIDE SEQUENCE</scope>
    <source>
        <strain evidence="1">AU212A</strain>
    </source>
</reference>
<sequence>IMVRHIPTLAFLPPIEFLASFDMSKDKVPGEADGLMKWFEEYYILNPKEQNRVQHDIESILGGAPRP</sequence>
<comment type="caution">
    <text evidence="1">The sequence shown here is derived from an EMBL/GenBank/DDBJ whole genome shotgun (WGS) entry which is preliminary data.</text>
</comment>
<proteinExistence type="predicted"/>
<dbReference type="EMBL" id="CAJVPM010010507">
    <property type="protein sequence ID" value="CAG8573714.1"/>
    <property type="molecule type" value="Genomic_DNA"/>
</dbReference>
<gene>
    <name evidence="1" type="ORF">SCALOS_LOCUS5944</name>
</gene>
<evidence type="ECO:0000313" key="1">
    <source>
        <dbReference type="EMBL" id="CAG8573714.1"/>
    </source>
</evidence>
<organism evidence="1 2">
    <name type="scientific">Scutellospora calospora</name>
    <dbReference type="NCBI Taxonomy" id="85575"/>
    <lineage>
        <taxon>Eukaryota</taxon>
        <taxon>Fungi</taxon>
        <taxon>Fungi incertae sedis</taxon>
        <taxon>Mucoromycota</taxon>
        <taxon>Glomeromycotina</taxon>
        <taxon>Glomeromycetes</taxon>
        <taxon>Diversisporales</taxon>
        <taxon>Gigasporaceae</taxon>
        <taxon>Scutellospora</taxon>
    </lineage>
</organism>
<protein>
    <submittedName>
        <fullName evidence="1">3955_t:CDS:1</fullName>
    </submittedName>
</protein>
<dbReference type="Proteomes" id="UP000789860">
    <property type="component" value="Unassembled WGS sequence"/>
</dbReference>
<accession>A0ACA9M9C0</accession>
<keyword evidence="2" id="KW-1185">Reference proteome</keyword>
<feature type="non-terminal residue" evidence="1">
    <location>
        <position position="1"/>
    </location>
</feature>